<dbReference type="Pfam" id="PF00561">
    <property type="entry name" value="Abhydrolase_1"/>
    <property type="match status" value="1"/>
</dbReference>
<dbReference type="Gene3D" id="3.40.50.1820">
    <property type="entry name" value="alpha/beta hydrolase"/>
    <property type="match status" value="1"/>
</dbReference>
<dbReference type="GO" id="GO:0016787">
    <property type="term" value="F:hydrolase activity"/>
    <property type="evidence" value="ECO:0007669"/>
    <property type="project" value="UniProtKB-KW"/>
</dbReference>
<dbReference type="SUPFAM" id="SSF53474">
    <property type="entry name" value="alpha/beta-Hydrolases"/>
    <property type="match status" value="1"/>
</dbReference>
<accession>A0A975R107</accession>
<name>A0A975R107_9MICC</name>
<evidence type="ECO:0000313" key="3">
    <source>
        <dbReference type="EMBL" id="QWC10011.1"/>
    </source>
</evidence>
<keyword evidence="3" id="KW-0378">Hydrolase</keyword>
<dbReference type="AlphaFoldDB" id="A0A975R107"/>
<dbReference type="KEGG" id="ajg:KKR91_16460"/>
<dbReference type="InterPro" id="IPR000073">
    <property type="entry name" value="AB_hydrolase_1"/>
</dbReference>
<protein>
    <submittedName>
        <fullName evidence="3">Alpha/beta hydrolase</fullName>
    </submittedName>
</protein>
<proteinExistence type="inferred from homology"/>
<evidence type="ECO:0000259" key="2">
    <source>
        <dbReference type="Pfam" id="PF00561"/>
    </source>
</evidence>
<reference evidence="3 4" key="1">
    <citation type="submission" date="2021-05" db="EMBL/GenBank/DDBJ databases">
        <title>Novel species in genus Arthrobacter.</title>
        <authorList>
            <person name="Zhang G."/>
        </authorList>
    </citation>
    <scope>NUCLEOTIDE SEQUENCE [LARGE SCALE GENOMIC DNA]</scope>
    <source>
        <strain evidence="4">zg-ZUI227</strain>
    </source>
</reference>
<dbReference type="Proteomes" id="UP000676885">
    <property type="component" value="Chromosome"/>
</dbReference>
<dbReference type="EMBL" id="CP076022">
    <property type="protein sequence ID" value="QWC10011.1"/>
    <property type="molecule type" value="Genomic_DNA"/>
</dbReference>
<dbReference type="PANTHER" id="PTHR43039">
    <property type="entry name" value="ESTERASE-RELATED"/>
    <property type="match status" value="1"/>
</dbReference>
<organism evidence="3 4">
    <name type="scientific">Arthrobacter jiangjiafuii</name>
    <dbReference type="NCBI Taxonomy" id="2817475"/>
    <lineage>
        <taxon>Bacteria</taxon>
        <taxon>Bacillati</taxon>
        <taxon>Actinomycetota</taxon>
        <taxon>Actinomycetes</taxon>
        <taxon>Micrococcales</taxon>
        <taxon>Micrococcaceae</taxon>
        <taxon>Arthrobacter</taxon>
    </lineage>
</organism>
<evidence type="ECO:0000313" key="4">
    <source>
        <dbReference type="Proteomes" id="UP000676885"/>
    </source>
</evidence>
<gene>
    <name evidence="3" type="ORF">KKR91_16460</name>
</gene>
<dbReference type="InterPro" id="IPR029058">
    <property type="entry name" value="AB_hydrolase_fold"/>
</dbReference>
<comment type="similarity">
    <text evidence="1">Belongs to the AB hydrolase superfamily.</text>
</comment>
<evidence type="ECO:0000256" key="1">
    <source>
        <dbReference type="ARBA" id="ARBA00008645"/>
    </source>
</evidence>
<feature type="domain" description="AB hydrolase-1" evidence="2">
    <location>
        <begin position="37"/>
        <end position="269"/>
    </location>
</feature>
<dbReference type="RefSeq" id="WP_210227244.1">
    <property type="nucleotide sequence ID" value="NZ_CP076022.1"/>
</dbReference>
<keyword evidence="4" id="KW-1185">Reference proteome</keyword>
<sequence>MSAPSPRLFGAGIQAPRSSSPILARNNVRVIGPADGPVLLLAQGFGCDQVIWDRLLPYLENTHRIVLFDHVGTGGADLPDFQDGKYSSLAGHTGDLLDILDALELEDVTVVGHTVAGMMALTAAAGSPRIGRLVLLNTSACYGQVPAEGYDGGLTPADMDQILAAVDGNHPLWADSVAPSLLGQSAPSALSGQVAERLCLLDPDFVLGFLRMTLHADVRHLLGQVSVPALILQSAGDPLTPASSCQYLSEQLSCSALVHLNAKGNMPHVNAPAEIAQAILGFLPGSTHAS</sequence>